<dbReference type="Pfam" id="PF09685">
    <property type="entry name" value="MamF_MmsF"/>
    <property type="match status" value="1"/>
</dbReference>
<keyword evidence="3 5" id="KW-1133">Transmembrane helix</keyword>
<comment type="caution">
    <text evidence="6">The sequence shown here is derived from an EMBL/GenBank/DDBJ whole genome shotgun (WGS) entry which is preliminary data.</text>
</comment>
<feature type="transmembrane region" description="Helical" evidence="5">
    <location>
        <begin position="52"/>
        <end position="75"/>
    </location>
</feature>
<sequence length="118" mass="13056">MPEEKKTDIDGVIENLDESKVLAAIGYISILCFVPLILARDSKFAQFHAKQGLVLFIAESIAMFVSAVVGWIPIIGWLTVLVMYALLLVFAIIGLLKALAGEKWEMPYLGKYAKNLKV</sequence>
<evidence type="ECO:0000256" key="5">
    <source>
        <dbReference type="SAM" id="Phobius"/>
    </source>
</evidence>
<comment type="subcellular location">
    <subcellularLocation>
        <location evidence="1">Membrane</location>
        <topology evidence="1">Multi-pass membrane protein</topology>
    </subcellularLocation>
</comment>
<evidence type="ECO:0008006" key="8">
    <source>
        <dbReference type="Google" id="ProtNLM"/>
    </source>
</evidence>
<evidence type="ECO:0000313" key="6">
    <source>
        <dbReference type="EMBL" id="PJC24865.1"/>
    </source>
</evidence>
<dbReference type="EMBL" id="PFSI01000013">
    <property type="protein sequence ID" value="PJC24865.1"/>
    <property type="molecule type" value="Genomic_DNA"/>
</dbReference>
<keyword evidence="2 5" id="KW-0812">Transmembrane</keyword>
<proteinExistence type="predicted"/>
<evidence type="ECO:0000256" key="3">
    <source>
        <dbReference type="ARBA" id="ARBA00022989"/>
    </source>
</evidence>
<dbReference type="InterPro" id="IPR019109">
    <property type="entry name" value="MamF_MmsF"/>
</dbReference>
<keyword evidence="4 5" id="KW-0472">Membrane</keyword>
<accession>A0A2M8EQ38</accession>
<feature type="transmembrane region" description="Helical" evidence="5">
    <location>
        <begin position="81"/>
        <end position="100"/>
    </location>
</feature>
<evidence type="ECO:0000256" key="4">
    <source>
        <dbReference type="ARBA" id="ARBA00023136"/>
    </source>
</evidence>
<protein>
    <recommendedName>
        <fullName evidence="8">DUF4870 domain-containing protein</fullName>
    </recommendedName>
</protein>
<dbReference type="Proteomes" id="UP000230251">
    <property type="component" value="Unassembled WGS sequence"/>
</dbReference>
<evidence type="ECO:0000256" key="1">
    <source>
        <dbReference type="ARBA" id="ARBA00004141"/>
    </source>
</evidence>
<organism evidence="6 7">
    <name type="scientific">Candidatus Uhrbacteria bacterium CG_4_9_14_0_2_um_filter_41_50</name>
    <dbReference type="NCBI Taxonomy" id="1975031"/>
    <lineage>
        <taxon>Bacteria</taxon>
        <taxon>Candidatus Uhriibacteriota</taxon>
    </lineage>
</organism>
<gene>
    <name evidence="6" type="ORF">CO057_00545</name>
</gene>
<feature type="transmembrane region" description="Helical" evidence="5">
    <location>
        <begin position="21"/>
        <end position="40"/>
    </location>
</feature>
<reference evidence="7" key="1">
    <citation type="submission" date="2017-09" db="EMBL/GenBank/DDBJ databases">
        <title>Depth-based differentiation of microbial function through sediment-hosted aquifers and enrichment of novel symbionts in the deep terrestrial subsurface.</title>
        <authorList>
            <person name="Probst A.J."/>
            <person name="Ladd B."/>
            <person name="Jarett J.K."/>
            <person name="Geller-Mcgrath D.E."/>
            <person name="Sieber C.M.K."/>
            <person name="Emerson J.B."/>
            <person name="Anantharaman K."/>
            <person name="Thomas B.C."/>
            <person name="Malmstrom R."/>
            <person name="Stieglmeier M."/>
            <person name="Klingl A."/>
            <person name="Woyke T."/>
            <person name="Ryan C.M."/>
            <person name="Banfield J.F."/>
        </authorList>
    </citation>
    <scope>NUCLEOTIDE SEQUENCE [LARGE SCALE GENOMIC DNA]</scope>
</reference>
<evidence type="ECO:0000256" key="2">
    <source>
        <dbReference type="ARBA" id="ARBA00022692"/>
    </source>
</evidence>
<evidence type="ECO:0000313" key="7">
    <source>
        <dbReference type="Proteomes" id="UP000230251"/>
    </source>
</evidence>
<name>A0A2M8EQ38_9BACT</name>
<dbReference type="AlphaFoldDB" id="A0A2M8EQ38"/>